<dbReference type="Proteomes" id="UP000824469">
    <property type="component" value="Unassembled WGS sequence"/>
</dbReference>
<protein>
    <submittedName>
        <fullName evidence="1">Uncharacterized protein</fullName>
    </submittedName>
</protein>
<evidence type="ECO:0000313" key="1">
    <source>
        <dbReference type="EMBL" id="KAH9312005.1"/>
    </source>
</evidence>
<evidence type="ECO:0000313" key="2">
    <source>
        <dbReference type="Proteomes" id="UP000824469"/>
    </source>
</evidence>
<accession>A0AA38L8L7</accession>
<feature type="non-terminal residue" evidence="1">
    <location>
        <position position="64"/>
    </location>
</feature>
<comment type="caution">
    <text evidence="1">The sequence shown here is derived from an EMBL/GenBank/DDBJ whole genome shotgun (WGS) entry which is preliminary data.</text>
</comment>
<organism evidence="1 2">
    <name type="scientific">Taxus chinensis</name>
    <name type="common">Chinese yew</name>
    <name type="synonym">Taxus wallichiana var. chinensis</name>
    <dbReference type="NCBI Taxonomy" id="29808"/>
    <lineage>
        <taxon>Eukaryota</taxon>
        <taxon>Viridiplantae</taxon>
        <taxon>Streptophyta</taxon>
        <taxon>Embryophyta</taxon>
        <taxon>Tracheophyta</taxon>
        <taxon>Spermatophyta</taxon>
        <taxon>Pinopsida</taxon>
        <taxon>Pinidae</taxon>
        <taxon>Conifers II</taxon>
        <taxon>Cupressales</taxon>
        <taxon>Taxaceae</taxon>
        <taxon>Taxus</taxon>
    </lineage>
</organism>
<keyword evidence="2" id="KW-1185">Reference proteome</keyword>
<proteinExistence type="predicted"/>
<dbReference type="AlphaFoldDB" id="A0AA38L8L7"/>
<gene>
    <name evidence="1" type="ORF">KI387_027040</name>
</gene>
<name>A0AA38L8L7_TAXCH</name>
<sequence>MGLHEDIPLEDHEQGLSFDLDAFAYCGEEIDSFYQKTEEDPKIIKFDPPIILPSSHSPLNGETS</sequence>
<reference evidence="1 2" key="1">
    <citation type="journal article" date="2021" name="Nat. Plants">
        <title>The Taxus genome provides insights into paclitaxel biosynthesis.</title>
        <authorList>
            <person name="Xiong X."/>
            <person name="Gou J."/>
            <person name="Liao Q."/>
            <person name="Li Y."/>
            <person name="Zhou Q."/>
            <person name="Bi G."/>
            <person name="Li C."/>
            <person name="Du R."/>
            <person name="Wang X."/>
            <person name="Sun T."/>
            <person name="Guo L."/>
            <person name="Liang H."/>
            <person name="Lu P."/>
            <person name="Wu Y."/>
            <person name="Zhang Z."/>
            <person name="Ro D.K."/>
            <person name="Shang Y."/>
            <person name="Huang S."/>
            <person name="Yan J."/>
        </authorList>
    </citation>
    <scope>NUCLEOTIDE SEQUENCE [LARGE SCALE GENOMIC DNA]</scope>
    <source>
        <strain evidence="1">Ta-2019</strain>
    </source>
</reference>
<dbReference type="EMBL" id="JAHRHJ020000006">
    <property type="protein sequence ID" value="KAH9312005.1"/>
    <property type="molecule type" value="Genomic_DNA"/>
</dbReference>